<accession>A0A2N5V3Z9</accession>
<sequence length="189" mass="20921">MAISANQPTTRYRAPRVPMPYKILSICSHIESFQLNPKSFLTEFLQHSSINAAFWRRFWGTVGWPSTRRLLMNIKSLVCNNSDGQDRWEQFILEEATRILLVAKLQANDKPPAKIDNGDEEPVLNKADEQQASDPISIPHGAPVAPGYDAIFSPENNGNPLPEIPVAISLHQTSQLAGNSPESPPVPAN</sequence>
<feature type="region of interest" description="Disordered" evidence="1">
    <location>
        <begin position="147"/>
        <end position="189"/>
    </location>
</feature>
<protein>
    <submittedName>
        <fullName evidence="2">Uncharacterized protein</fullName>
    </submittedName>
</protein>
<evidence type="ECO:0000256" key="1">
    <source>
        <dbReference type="SAM" id="MobiDB-lite"/>
    </source>
</evidence>
<evidence type="ECO:0000313" key="2">
    <source>
        <dbReference type="EMBL" id="PLW44721.1"/>
    </source>
</evidence>
<proteinExistence type="predicted"/>
<evidence type="ECO:0000313" key="3">
    <source>
        <dbReference type="Proteomes" id="UP000235392"/>
    </source>
</evidence>
<comment type="caution">
    <text evidence="2">The sequence shown here is derived from an EMBL/GenBank/DDBJ whole genome shotgun (WGS) entry which is preliminary data.</text>
</comment>
<dbReference type="EMBL" id="PGCI01000055">
    <property type="protein sequence ID" value="PLW44721.1"/>
    <property type="molecule type" value="Genomic_DNA"/>
</dbReference>
<dbReference type="Proteomes" id="UP000235392">
    <property type="component" value="Unassembled WGS sequence"/>
</dbReference>
<name>A0A2N5V3Z9_9BASI</name>
<feature type="compositionally biased region" description="Polar residues" evidence="1">
    <location>
        <begin position="170"/>
        <end position="181"/>
    </location>
</feature>
<reference evidence="2 3" key="1">
    <citation type="submission" date="2017-11" db="EMBL/GenBank/DDBJ databases">
        <title>De novo assembly and phasing of dikaryotic genomes from two isolates of Puccinia coronata f. sp. avenae, the causal agent of oat crown rust.</title>
        <authorList>
            <person name="Miller M.E."/>
            <person name="Zhang Y."/>
            <person name="Omidvar V."/>
            <person name="Sperschneider J."/>
            <person name="Schwessinger B."/>
            <person name="Raley C."/>
            <person name="Palmer J.M."/>
            <person name="Garnica D."/>
            <person name="Upadhyaya N."/>
            <person name="Rathjen J."/>
            <person name="Taylor J.M."/>
            <person name="Park R.F."/>
            <person name="Dodds P.N."/>
            <person name="Hirsch C.D."/>
            <person name="Kianian S.F."/>
            <person name="Figueroa M."/>
        </authorList>
    </citation>
    <scope>NUCLEOTIDE SEQUENCE [LARGE SCALE GENOMIC DNA]</scope>
    <source>
        <strain evidence="2">12SD80</strain>
    </source>
</reference>
<gene>
    <name evidence="2" type="ORF">PCASD_05841</name>
</gene>
<dbReference type="AlphaFoldDB" id="A0A2N5V3Z9"/>
<organism evidence="2 3">
    <name type="scientific">Puccinia coronata f. sp. avenae</name>
    <dbReference type="NCBI Taxonomy" id="200324"/>
    <lineage>
        <taxon>Eukaryota</taxon>
        <taxon>Fungi</taxon>
        <taxon>Dikarya</taxon>
        <taxon>Basidiomycota</taxon>
        <taxon>Pucciniomycotina</taxon>
        <taxon>Pucciniomycetes</taxon>
        <taxon>Pucciniales</taxon>
        <taxon>Pucciniaceae</taxon>
        <taxon>Puccinia</taxon>
    </lineage>
</organism>